<accession>A0A7W8KEB0</accession>
<dbReference type="GO" id="GO:0004177">
    <property type="term" value="F:aminopeptidase activity"/>
    <property type="evidence" value="ECO:0007669"/>
    <property type="project" value="UniProtKB-KW"/>
</dbReference>
<dbReference type="Pfam" id="PF00326">
    <property type="entry name" value="Peptidase_S9"/>
    <property type="match status" value="1"/>
</dbReference>
<evidence type="ECO:0000259" key="3">
    <source>
        <dbReference type="Pfam" id="PF00326"/>
    </source>
</evidence>
<dbReference type="EMBL" id="BNAJ01000003">
    <property type="protein sequence ID" value="GHF40277.1"/>
    <property type="molecule type" value="Genomic_DNA"/>
</dbReference>
<dbReference type="AlphaFoldDB" id="A0A7W8KEB0"/>
<reference evidence="4" key="1">
    <citation type="journal article" date="2014" name="Int. J. Syst. Evol. Microbiol.">
        <title>Complete genome of a new Firmicutes species belonging to the dominant human colonic microbiota ('Ruminococcus bicirculans') reveals two chromosomes and a selective capacity to utilize plant glucans.</title>
        <authorList>
            <consortium name="NISC Comparative Sequencing Program"/>
            <person name="Wegmann U."/>
            <person name="Louis P."/>
            <person name="Goesmann A."/>
            <person name="Henrissat B."/>
            <person name="Duncan S.H."/>
            <person name="Flint H.J."/>
        </authorList>
    </citation>
    <scope>NUCLEOTIDE SEQUENCE</scope>
    <source>
        <strain evidence="4">CGMCC 1.18437</strain>
    </source>
</reference>
<evidence type="ECO:0000256" key="1">
    <source>
        <dbReference type="ARBA" id="ARBA00022801"/>
    </source>
</evidence>
<evidence type="ECO:0000313" key="7">
    <source>
        <dbReference type="Proteomes" id="UP000619376"/>
    </source>
</evidence>
<dbReference type="PROSITE" id="PS00708">
    <property type="entry name" value="PRO_ENDOPEP_SER"/>
    <property type="match status" value="1"/>
</dbReference>
<name>A0A7W8KEB0_9DEIO</name>
<dbReference type="InterPro" id="IPR001375">
    <property type="entry name" value="Peptidase_S9_cat"/>
</dbReference>
<dbReference type="Proteomes" id="UP000539473">
    <property type="component" value="Unassembled WGS sequence"/>
</dbReference>
<dbReference type="Gene3D" id="3.40.50.1820">
    <property type="entry name" value="alpha/beta hydrolase"/>
    <property type="match status" value="1"/>
</dbReference>
<dbReference type="PANTHER" id="PTHR22946:SF9">
    <property type="entry name" value="POLYKETIDE TRANSFERASE AF380"/>
    <property type="match status" value="1"/>
</dbReference>
<evidence type="ECO:0000256" key="2">
    <source>
        <dbReference type="SAM" id="SignalP"/>
    </source>
</evidence>
<reference evidence="5 6" key="3">
    <citation type="submission" date="2020-08" db="EMBL/GenBank/DDBJ databases">
        <title>Genomic Encyclopedia of Type Strains, Phase IV (KMG-IV): sequencing the most valuable type-strain genomes for metagenomic binning, comparative biology and taxonomic classification.</title>
        <authorList>
            <person name="Goeker M."/>
        </authorList>
    </citation>
    <scope>NUCLEOTIDE SEQUENCE [LARGE SCALE GENOMIC DNA]</scope>
    <source>
        <strain evidence="5 6">DSM 27521</strain>
    </source>
</reference>
<dbReference type="InterPro" id="IPR002471">
    <property type="entry name" value="Pept_S9_AS"/>
</dbReference>
<gene>
    <name evidence="4" type="ORF">GCM10017781_16120</name>
    <name evidence="5" type="ORF">HNQ07_001625</name>
</gene>
<evidence type="ECO:0000313" key="6">
    <source>
        <dbReference type="Proteomes" id="UP000539473"/>
    </source>
</evidence>
<dbReference type="SUPFAM" id="SSF53474">
    <property type="entry name" value="alpha/beta-Hydrolases"/>
    <property type="match status" value="1"/>
</dbReference>
<dbReference type="InterPro" id="IPR050261">
    <property type="entry name" value="FrsA_esterase"/>
</dbReference>
<keyword evidence="1" id="KW-0378">Hydrolase</keyword>
<dbReference type="PIRSF" id="PIRSF029171">
    <property type="entry name" value="Esterase_LipA"/>
    <property type="match status" value="1"/>
</dbReference>
<dbReference type="InterPro" id="IPR029058">
    <property type="entry name" value="AB_hydrolase_fold"/>
</dbReference>
<evidence type="ECO:0000313" key="4">
    <source>
        <dbReference type="EMBL" id="GHF40277.1"/>
    </source>
</evidence>
<dbReference type="RefSeq" id="WP_184110487.1">
    <property type="nucleotide sequence ID" value="NZ_BNAJ01000003.1"/>
</dbReference>
<sequence>MKAALVLLVPFLLLPASAQSAAALARVDAAQMSIPAARERSYPGSALTVVRTLSAGSNYTRQVVSYQSDGLKIYALLTVPRGTPPKGGWPAIVFNHGYIPPTQYRTTERYVAYQDAFARAGFVTLKSDYRGHGSSQGEALGGYYAPGYTADVMNALGSVKKDPRVNPARIGMWGHSMGGFLSLRAMVIDRSVKAGVIWGGVVGDYDEMMNGWPHRAPASIPQRVLNLRRVAVEKYGTPKANPAFWNTLSATSYLKDLGGPIQLHIGSADEEVPVAFHTSLTARLKAAGKGVQSYVYPGGNHNLSQYLNTALSRSVAFFKANL</sequence>
<feature type="signal peptide" evidence="2">
    <location>
        <begin position="1"/>
        <end position="18"/>
    </location>
</feature>
<reference evidence="4" key="4">
    <citation type="submission" date="2024-05" db="EMBL/GenBank/DDBJ databases">
        <authorList>
            <person name="Sun Q."/>
            <person name="Zhou Y."/>
        </authorList>
    </citation>
    <scope>NUCLEOTIDE SEQUENCE</scope>
    <source>
        <strain evidence="4">CGMCC 1.18437</strain>
    </source>
</reference>
<dbReference type="GO" id="GO:0004806">
    <property type="term" value="F:triacylglycerol lipase activity"/>
    <property type="evidence" value="ECO:0007669"/>
    <property type="project" value="InterPro"/>
</dbReference>
<feature type="domain" description="Peptidase S9 prolyl oligopeptidase catalytic" evidence="3">
    <location>
        <begin position="116"/>
        <end position="321"/>
    </location>
</feature>
<keyword evidence="2" id="KW-0732">Signal</keyword>
<keyword evidence="7" id="KW-1185">Reference proteome</keyword>
<organism evidence="5 6">
    <name type="scientific">Deinococcus metalli</name>
    <dbReference type="NCBI Taxonomy" id="1141878"/>
    <lineage>
        <taxon>Bacteria</taxon>
        <taxon>Thermotogati</taxon>
        <taxon>Deinococcota</taxon>
        <taxon>Deinococci</taxon>
        <taxon>Deinococcales</taxon>
        <taxon>Deinococcaceae</taxon>
        <taxon>Deinococcus</taxon>
    </lineage>
</organism>
<reference evidence="7" key="2">
    <citation type="journal article" date="2019" name="Int. J. Syst. Evol. Microbiol.">
        <title>The Global Catalogue of Microorganisms (GCM) 10K type strain sequencing project: providing services to taxonomists for standard genome sequencing and annotation.</title>
        <authorList>
            <consortium name="The Broad Institute Genomics Platform"/>
            <consortium name="The Broad Institute Genome Sequencing Center for Infectious Disease"/>
            <person name="Wu L."/>
            <person name="Ma J."/>
        </authorList>
    </citation>
    <scope>NUCLEOTIDE SEQUENCE [LARGE SCALE GENOMIC DNA]</scope>
    <source>
        <strain evidence="7">CGMCC 1.18437</strain>
    </source>
</reference>
<keyword evidence="5" id="KW-0031">Aminopeptidase</keyword>
<dbReference type="GO" id="GO:0016042">
    <property type="term" value="P:lipid catabolic process"/>
    <property type="evidence" value="ECO:0007669"/>
    <property type="project" value="InterPro"/>
</dbReference>
<dbReference type="GO" id="GO:0004252">
    <property type="term" value="F:serine-type endopeptidase activity"/>
    <property type="evidence" value="ECO:0007669"/>
    <property type="project" value="InterPro"/>
</dbReference>
<evidence type="ECO:0000313" key="5">
    <source>
        <dbReference type="EMBL" id="MBB5376168.1"/>
    </source>
</evidence>
<dbReference type="GO" id="GO:0006508">
    <property type="term" value="P:proteolysis"/>
    <property type="evidence" value="ECO:0007669"/>
    <property type="project" value="InterPro"/>
</dbReference>
<dbReference type="EMBL" id="JACHFK010000003">
    <property type="protein sequence ID" value="MBB5376168.1"/>
    <property type="molecule type" value="Genomic_DNA"/>
</dbReference>
<feature type="chain" id="PRO_5030546918" evidence="2">
    <location>
        <begin position="19"/>
        <end position="322"/>
    </location>
</feature>
<protein>
    <submittedName>
        <fullName evidence="5">Dipeptidyl aminopeptidase/acylaminoacyl peptidase</fullName>
    </submittedName>
</protein>
<comment type="caution">
    <text evidence="5">The sequence shown here is derived from an EMBL/GenBank/DDBJ whole genome shotgun (WGS) entry which is preliminary data.</text>
</comment>
<proteinExistence type="predicted"/>
<keyword evidence="5" id="KW-0645">Protease</keyword>
<dbReference type="InterPro" id="IPR005152">
    <property type="entry name" value="Lipase_secreted"/>
</dbReference>
<dbReference type="Proteomes" id="UP000619376">
    <property type="component" value="Unassembled WGS sequence"/>
</dbReference>
<dbReference type="PANTHER" id="PTHR22946">
    <property type="entry name" value="DIENELACTONE HYDROLASE DOMAIN-CONTAINING PROTEIN-RELATED"/>
    <property type="match status" value="1"/>
</dbReference>